<gene>
    <name evidence="3" type="ORF">C2845_PM01G06630</name>
</gene>
<dbReference type="GO" id="GO:0042254">
    <property type="term" value="P:ribosome biogenesis"/>
    <property type="evidence" value="ECO:0007669"/>
    <property type="project" value="TreeGrafter"/>
</dbReference>
<name>A0A3L6TQX4_PANMI</name>
<dbReference type="GO" id="GO:0005730">
    <property type="term" value="C:nucleolus"/>
    <property type="evidence" value="ECO:0007669"/>
    <property type="project" value="TreeGrafter"/>
</dbReference>
<evidence type="ECO:0000313" key="3">
    <source>
        <dbReference type="EMBL" id="RLN41885.1"/>
    </source>
</evidence>
<evidence type="ECO:0000313" key="4">
    <source>
        <dbReference type="Proteomes" id="UP000275267"/>
    </source>
</evidence>
<feature type="region of interest" description="Disordered" evidence="1">
    <location>
        <begin position="1"/>
        <end position="32"/>
    </location>
</feature>
<feature type="domain" description="Nucleolar 27S pre-rRNA processing Urb2/Npa2 C-terminal" evidence="2">
    <location>
        <begin position="1566"/>
        <end position="1759"/>
    </location>
</feature>
<dbReference type="EMBL" id="PQIB02000001">
    <property type="protein sequence ID" value="RLN41885.1"/>
    <property type="molecule type" value="Genomic_DNA"/>
</dbReference>
<comment type="caution">
    <text evidence="3">The sequence shown here is derived from an EMBL/GenBank/DDBJ whole genome shotgun (WGS) entry which is preliminary data.</text>
</comment>
<reference evidence="4" key="1">
    <citation type="journal article" date="2019" name="Nat. Commun.">
        <title>The genome of broomcorn millet.</title>
        <authorList>
            <person name="Zou C."/>
            <person name="Miki D."/>
            <person name="Li D."/>
            <person name="Tang Q."/>
            <person name="Xiao L."/>
            <person name="Rajput S."/>
            <person name="Deng P."/>
            <person name="Jia W."/>
            <person name="Huang R."/>
            <person name="Zhang M."/>
            <person name="Sun Y."/>
            <person name="Hu J."/>
            <person name="Fu X."/>
            <person name="Schnable P.S."/>
            <person name="Li F."/>
            <person name="Zhang H."/>
            <person name="Feng B."/>
            <person name="Zhu X."/>
            <person name="Liu R."/>
            <person name="Schnable J.C."/>
            <person name="Zhu J.-K."/>
            <person name="Zhang H."/>
        </authorList>
    </citation>
    <scope>NUCLEOTIDE SEQUENCE [LARGE SCALE GENOMIC DNA]</scope>
</reference>
<proteinExistence type="predicted"/>
<sequence>METAAATARPGSGRKRRRSRSPPRDGEGPSDLKCVRFRLEGDGGAKGAWEHLDLVLSLQGKELSLERKIELVVEFLTTLPNNSSHGHNAHNIQLSRLVLFIGNWVQSILNFSENSKRMLQPFDPALDSRCWVILRGCIEKKPSISISLNLLKSLSRVARHGLGRVDSNTSRADDESIELFERVFDCMSLLFSSNTRAFFNAGVDLWASSVIEIINLAQKVSANEDNFCPVLQKLVNCLLGQFSSFLRFYANPKNIFHAFVDKILGPLLELLVLLNSQANSNKHKHAGTLLKIVEDVLSNGLFHPQHLSGYFGLRSLNKSSAAKDIKGSYHRHLFQRFKGIKTENKAVLLAGFGYLLQLFVSRARNQRTTLVPSGTTLSRLQKGSEGSEEPQQHRESLFEVFIQFMEPMVLECKLYSQKEFSKLGVTRLVEVHCMLKSINVMLTTLTEEKIYVPTEDTLEGSYFNFLQDIYTVLISISEKIYEFWVSAVHLEDVGIKKVVPLMFSEIIAAVGNFLEIEYKVLGDDLTKLWLMIFALSAINASSKDITPCFLLASKISSISAQVICTFSELRQISRSIFKLCDAVRAFRAGGPDALQGSFSVASLSAQECLESLTTLLSSETLMGAIRTSIKLMPQGQSSRCIEDLTSDLTETLNWMTGYSFEDDLSKLGEPSIARKSVFCQKAELLGKHLSEVYTSVLDSITVTASNSTLVGKSVERGLYQQCICLMPPDLATEATELLGNPFIACSGKEWTNPANILGKGYFALIFENSNSLLDVIESLSQSLPRNCSSFAPIVYTFHVMALQRLNDLNRQTKAFQFLLENDAWQLDKEDIRNTQLLEESCSLEAAKLTSFMMSYVKLLCSGENGPLGCYKVSGSWDLSLCSLDEGSFPIATWRLLCENIDIWSSHASKKDLKNFFSNLIRFSFVQKGSFRDKENNGTQSSYREMTLHSISVGVLCDTIIYDQKVLLKNLVSSFCHALKKSLSFVNYPDEDNVLLDSSPDLMETMSNLENGKLIGTDSGAMHVHCKNKQWMCEDLLDFFSAVPGFHANSKSTARLINYILHLERQEIVGSSDRIFDECNDEKQLKSSLIGSPIEIEASEHDDQTFDIQENSALECVKSMAELLQKSTTGIPVITIKDSKCVIKLENCRNAVCWKKLSCIMSCICGFLWGLNSALESAFKDHPVATSEEKKMLLQYCSRFSSHIAKFEIFVDICLHVLFMDNKGSGSIDSISVRLPQGLDCENGFLNIDAVMDGMTKCGNRGLDLSKLQYMENILLENLLKGEYPLTAFTLREVYNVSAAIVKLHGNLSFPSDVSRQTCSPVQQLSLGTMLGTAFFTLQKVADMSSWPHMFCLVWIDGVLRYLEVLGSACTLPELNISMELYTQVVNALLRAIGKCILLQGKSATLPTHEVGSSTKTLQLQNASGYAFPRDFIDRQNRLNSLKSRLRLLLGKFVNIASNTHLNAALQVIERALVGVNLYSHSIYEVCTGNPDGGTVSSDVAAGIDCLYLVLDFVPGNKRVFKRTVPGLVGALFNIVLHLQSPFIFYIQKPPPHCSEFHPDAGAVVLMCVEVITSFVGRHSFQIDASHVSQCLHVPVTLFKGFKGLLACRRMSRSSANEIGRCVALLEDSVSILLSCLESTDSKMVNMAGYFAWNMEEALKCASFFRRIYEEMRQQREIIGKHAMHFLAGYISMFSGQGPFQTGITREIDEALRPGVYSLIDICDESDFQQLHTYLGEGPCRTTLADLVHDYKLHFQYQGKI</sequence>
<dbReference type="STRING" id="4540.A0A3L6TQX4"/>
<feature type="compositionally biased region" description="Basic residues" evidence="1">
    <location>
        <begin position="12"/>
        <end position="21"/>
    </location>
</feature>
<evidence type="ECO:0000256" key="1">
    <source>
        <dbReference type="SAM" id="MobiDB-lite"/>
    </source>
</evidence>
<organism evidence="3 4">
    <name type="scientific">Panicum miliaceum</name>
    <name type="common">Proso millet</name>
    <name type="synonym">Broomcorn millet</name>
    <dbReference type="NCBI Taxonomy" id="4540"/>
    <lineage>
        <taxon>Eukaryota</taxon>
        <taxon>Viridiplantae</taxon>
        <taxon>Streptophyta</taxon>
        <taxon>Embryophyta</taxon>
        <taxon>Tracheophyta</taxon>
        <taxon>Spermatophyta</taxon>
        <taxon>Magnoliopsida</taxon>
        <taxon>Liliopsida</taxon>
        <taxon>Poales</taxon>
        <taxon>Poaceae</taxon>
        <taxon>PACMAD clade</taxon>
        <taxon>Panicoideae</taxon>
        <taxon>Panicodae</taxon>
        <taxon>Paniceae</taxon>
        <taxon>Panicinae</taxon>
        <taxon>Panicum</taxon>
        <taxon>Panicum sect. Panicum</taxon>
    </lineage>
</organism>
<keyword evidence="4" id="KW-1185">Reference proteome</keyword>
<protein>
    <recommendedName>
        <fullName evidence="2">Nucleolar 27S pre-rRNA processing Urb2/Npa2 C-terminal domain-containing protein</fullName>
    </recommendedName>
</protein>
<evidence type="ECO:0000259" key="2">
    <source>
        <dbReference type="Pfam" id="PF10441"/>
    </source>
</evidence>
<dbReference type="OrthoDB" id="160374at2759"/>
<dbReference type="InterPro" id="IPR018849">
    <property type="entry name" value="Urb2/Npa2_C"/>
</dbReference>
<dbReference type="Pfam" id="PF10441">
    <property type="entry name" value="Urb2"/>
    <property type="match status" value="1"/>
</dbReference>
<accession>A0A3L6TQX4</accession>
<dbReference type="PANTHER" id="PTHR15682">
    <property type="entry name" value="UNHEALTHY RIBOSOME BIOGENESIS PROTEIN 2 HOMOLOG"/>
    <property type="match status" value="1"/>
</dbReference>
<dbReference type="PANTHER" id="PTHR15682:SF2">
    <property type="entry name" value="UNHEALTHY RIBOSOME BIOGENESIS PROTEIN 2 HOMOLOG"/>
    <property type="match status" value="1"/>
</dbReference>
<dbReference type="InterPro" id="IPR052609">
    <property type="entry name" value="Ribosome_Biogenesis_Reg"/>
</dbReference>
<dbReference type="Proteomes" id="UP000275267">
    <property type="component" value="Unassembled WGS sequence"/>
</dbReference>